<proteinExistence type="predicted"/>
<accession>A0ACB7TN66</accession>
<reference evidence="1" key="1">
    <citation type="submission" date="2020-05" db="EMBL/GenBank/DDBJ databases">
        <title>Large-scale comparative analyses of tick genomes elucidate their genetic diversity and vector capacities.</title>
        <authorList>
            <person name="Jia N."/>
            <person name="Wang J."/>
            <person name="Shi W."/>
            <person name="Du L."/>
            <person name="Sun Y."/>
            <person name="Zhan W."/>
            <person name="Jiang J."/>
            <person name="Wang Q."/>
            <person name="Zhang B."/>
            <person name="Ji P."/>
            <person name="Sakyi L.B."/>
            <person name="Cui X."/>
            <person name="Yuan T."/>
            <person name="Jiang B."/>
            <person name="Yang W."/>
            <person name="Lam T.T.-Y."/>
            <person name="Chang Q."/>
            <person name="Ding S."/>
            <person name="Wang X."/>
            <person name="Zhu J."/>
            <person name="Ruan X."/>
            <person name="Zhao L."/>
            <person name="Wei J."/>
            <person name="Que T."/>
            <person name="Du C."/>
            <person name="Cheng J."/>
            <person name="Dai P."/>
            <person name="Han X."/>
            <person name="Huang E."/>
            <person name="Gao Y."/>
            <person name="Liu J."/>
            <person name="Shao H."/>
            <person name="Ye R."/>
            <person name="Li L."/>
            <person name="Wei W."/>
            <person name="Wang X."/>
            <person name="Wang C."/>
            <person name="Yang T."/>
            <person name="Huo Q."/>
            <person name="Li W."/>
            <person name="Guo W."/>
            <person name="Chen H."/>
            <person name="Zhou L."/>
            <person name="Ni X."/>
            <person name="Tian J."/>
            <person name="Zhou Y."/>
            <person name="Sheng Y."/>
            <person name="Liu T."/>
            <person name="Pan Y."/>
            <person name="Xia L."/>
            <person name="Li J."/>
            <person name="Zhao F."/>
            <person name="Cao W."/>
        </authorList>
    </citation>
    <scope>NUCLEOTIDE SEQUENCE</scope>
    <source>
        <strain evidence="1">Hyas-2018</strain>
    </source>
</reference>
<keyword evidence="2" id="KW-1185">Reference proteome</keyword>
<organism evidence="1 2">
    <name type="scientific">Hyalomma asiaticum</name>
    <name type="common">Tick</name>
    <dbReference type="NCBI Taxonomy" id="266040"/>
    <lineage>
        <taxon>Eukaryota</taxon>
        <taxon>Metazoa</taxon>
        <taxon>Ecdysozoa</taxon>
        <taxon>Arthropoda</taxon>
        <taxon>Chelicerata</taxon>
        <taxon>Arachnida</taxon>
        <taxon>Acari</taxon>
        <taxon>Parasitiformes</taxon>
        <taxon>Ixodida</taxon>
        <taxon>Ixodoidea</taxon>
        <taxon>Ixodidae</taxon>
        <taxon>Hyalomminae</taxon>
        <taxon>Hyalomma</taxon>
    </lineage>
</organism>
<evidence type="ECO:0000313" key="2">
    <source>
        <dbReference type="Proteomes" id="UP000821845"/>
    </source>
</evidence>
<sequence length="252" mass="27593">MNAHATLAAMVEQAKLLTQQSEQHRRASTVSLWVVQSVLCERSVGRRAELLGYFVRLAQQLQQLGNLHGACAIVSALQSAPLFRLTKTWAQHLPNNVRVALATLDAKDLGKMAAIADTIMAVAPSSLAAVQLENTFTSSPNHLLELCEAIARLTNTGASKHLTPFQGTPRTITAATPALVGRRERQLLQRLASLFSEEDNFGSQRSRLRSALSRGSPFVPHLGPYLRDLLHMELCAPQVAVIFIYIKKPCLL</sequence>
<comment type="caution">
    <text evidence="1">The sequence shown here is derived from an EMBL/GenBank/DDBJ whole genome shotgun (WGS) entry which is preliminary data.</text>
</comment>
<dbReference type="EMBL" id="CM023481">
    <property type="protein sequence ID" value="KAH6948240.1"/>
    <property type="molecule type" value="Genomic_DNA"/>
</dbReference>
<protein>
    <submittedName>
        <fullName evidence="1">Uncharacterized protein</fullName>
    </submittedName>
</protein>
<name>A0ACB7TN66_HYAAI</name>
<evidence type="ECO:0000313" key="1">
    <source>
        <dbReference type="EMBL" id="KAH6948240.1"/>
    </source>
</evidence>
<gene>
    <name evidence="1" type="ORF">HPB50_023288</name>
</gene>
<dbReference type="Proteomes" id="UP000821845">
    <property type="component" value="Chromosome 1"/>
</dbReference>